<reference evidence="2 3" key="1">
    <citation type="submission" date="2022-10" db="EMBL/GenBank/DDBJ databases">
        <title>Comparative genomic analysis of Cohnella hashimotonis sp. nov., isolated from the International Space Station.</title>
        <authorList>
            <person name="Simpson A."/>
            <person name="Venkateswaran K."/>
        </authorList>
    </citation>
    <scope>NUCLEOTIDE SEQUENCE [LARGE SCALE GENOMIC DNA]</scope>
    <source>
        <strain evidence="2 3">DSM 18997</strain>
    </source>
</reference>
<comment type="caution">
    <text evidence="2">The sequence shown here is derived from an EMBL/GenBank/DDBJ whole genome shotgun (WGS) entry which is preliminary data.</text>
</comment>
<evidence type="ECO:0000313" key="3">
    <source>
        <dbReference type="Proteomes" id="UP001153387"/>
    </source>
</evidence>
<dbReference type="Proteomes" id="UP001153387">
    <property type="component" value="Unassembled WGS sequence"/>
</dbReference>
<evidence type="ECO:0000313" key="2">
    <source>
        <dbReference type="EMBL" id="MDG0792320.1"/>
    </source>
</evidence>
<organism evidence="2 3">
    <name type="scientific">Cohnella ginsengisoli</name>
    <dbReference type="NCBI Taxonomy" id="425004"/>
    <lineage>
        <taxon>Bacteria</taxon>
        <taxon>Bacillati</taxon>
        <taxon>Bacillota</taxon>
        <taxon>Bacilli</taxon>
        <taxon>Bacillales</taxon>
        <taxon>Paenibacillaceae</taxon>
        <taxon>Cohnella</taxon>
    </lineage>
</organism>
<dbReference type="Gene3D" id="3.40.190.10">
    <property type="entry name" value="Periplasmic binding protein-like II"/>
    <property type="match status" value="2"/>
</dbReference>
<dbReference type="InterPro" id="IPR006059">
    <property type="entry name" value="SBP"/>
</dbReference>
<proteinExistence type="predicted"/>
<dbReference type="Pfam" id="PF01547">
    <property type="entry name" value="SBP_bac_1"/>
    <property type="match status" value="1"/>
</dbReference>
<keyword evidence="3" id="KW-1185">Reference proteome</keyword>
<dbReference type="InterPro" id="IPR050490">
    <property type="entry name" value="Bact_solute-bd_prot1"/>
</dbReference>
<protein>
    <submittedName>
        <fullName evidence="2">Extracellular solute-binding protein</fullName>
    </submittedName>
</protein>
<feature type="chain" id="PRO_5040815677" evidence="1">
    <location>
        <begin position="26"/>
        <end position="516"/>
    </location>
</feature>
<dbReference type="SUPFAM" id="SSF53850">
    <property type="entry name" value="Periplasmic binding protein-like II"/>
    <property type="match status" value="1"/>
</dbReference>
<evidence type="ECO:0000256" key="1">
    <source>
        <dbReference type="SAM" id="SignalP"/>
    </source>
</evidence>
<feature type="signal peptide" evidence="1">
    <location>
        <begin position="1"/>
        <end position="25"/>
    </location>
</feature>
<keyword evidence="1" id="KW-0732">Signal</keyword>
<name>A0A9X4QP48_9BACL</name>
<dbReference type="RefSeq" id="WP_277566133.1">
    <property type="nucleotide sequence ID" value="NZ_JAPDHZ010000003.1"/>
</dbReference>
<gene>
    <name evidence="2" type="ORF">OMP38_16685</name>
</gene>
<dbReference type="AlphaFoldDB" id="A0A9X4QP48"/>
<sequence length="516" mass="56893">MGQNSNGGKSAIFVLLLATALTGCASGNNDGQASGGDAGQKEGKESGAPVKLNLFVSGTNLPAPQEDFILQKLNKDLNMDLSFNVAAPTEYEQQLNVKIAGGSAPDIFSVSKAQLQNYVKQGILLDLDPYLDKMPNVKKMLGENDLNKTKVDGKLYGIPKRAYLPMATYWIRKDWLDKLKLGMPKTTDDFAKVVQAFTEQDPDGNGKRDTYGLTGSGIGSPDAVNAPSTFDPVFSAFGVATPGQFMIKDNQVVYSTLQPEMKDAIAYIRDLVEKGYVDPEFMSNVMTRSQEKVFQGQAGIVYLNWAEMSKDEFVKQYKAINPNAEWVQLPALTGPGGTYQGSFDIGSTGGRYAFPKQLADDPQKLDKVLAYIDYITAGPGSFLVMYGLEGVHFNLEGDKVVPTDRISETGYAFNHQLTGRDERNYLTTKFPKQQALIDFAANEPRIETYNEMIPLPADFQLADKTRFEIEELTKFVFGNRPMAQFEDYTKTLQSQYGLDAYRQAAADTLKSLGYLK</sequence>
<dbReference type="PANTHER" id="PTHR43649">
    <property type="entry name" value="ARABINOSE-BINDING PROTEIN-RELATED"/>
    <property type="match status" value="1"/>
</dbReference>
<dbReference type="EMBL" id="JAPDHZ010000003">
    <property type="protein sequence ID" value="MDG0792320.1"/>
    <property type="molecule type" value="Genomic_DNA"/>
</dbReference>
<accession>A0A9X4QP48</accession>